<dbReference type="GeneID" id="54421474"/>
<feature type="compositionally biased region" description="Polar residues" evidence="1">
    <location>
        <begin position="19"/>
        <end position="29"/>
    </location>
</feature>
<evidence type="ECO:0000256" key="1">
    <source>
        <dbReference type="SAM" id="MobiDB-lite"/>
    </source>
</evidence>
<reference evidence="5" key="2">
    <citation type="submission" date="2020-04" db="EMBL/GenBank/DDBJ databases">
        <authorList>
            <consortium name="NCBI Genome Project"/>
        </authorList>
    </citation>
    <scope>NUCLEOTIDE SEQUENCE</scope>
    <source>
        <strain evidence="5">CBS 781.70</strain>
    </source>
</reference>
<accession>A0A6G1GG09</accession>
<evidence type="ECO:0000313" key="4">
    <source>
        <dbReference type="Proteomes" id="UP000504638"/>
    </source>
</evidence>
<feature type="region of interest" description="Disordered" evidence="1">
    <location>
        <begin position="1"/>
        <end position="242"/>
    </location>
</feature>
<reference evidence="3 5" key="1">
    <citation type="submission" date="2020-01" db="EMBL/GenBank/DDBJ databases">
        <authorList>
            <consortium name="DOE Joint Genome Institute"/>
            <person name="Haridas S."/>
            <person name="Albert R."/>
            <person name="Binder M."/>
            <person name="Bloem J."/>
            <person name="Labutti K."/>
            <person name="Salamov A."/>
            <person name="Andreopoulos B."/>
            <person name="Baker S.E."/>
            <person name="Barry K."/>
            <person name="Bills G."/>
            <person name="Bluhm B.H."/>
            <person name="Cannon C."/>
            <person name="Castanera R."/>
            <person name="Culley D.E."/>
            <person name="Daum C."/>
            <person name="Ezra D."/>
            <person name="Gonzalez J.B."/>
            <person name="Henrissat B."/>
            <person name="Kuo A."/>
            <person name="Liang C."/>
            <person name="Lipzen A."/>
            <person name="Lutzoni F."/>
            <person name="Magnuson J."/>
            <person name="Mondo S."/>
            <person name="Nolan M."/>
            <person name="Ohm R."/>
            <person name="Pangilinan J."/>
            <person name="Park H.-J."/>
            <person name="Ramirez L."/>
            <person name="Alfaro M."/>
            <person name="Sun H."/>
            <person name="Tritt A."/>
            <person name="Yoshinaga Y."/>
            <person name="Zwiers L.-H."/>
            <person name="Turgeon B.G."/>
            <person name="Goodwin S.B."/>
            <person name="Spatafora J.W."/>
            <person name="Crous P.W."/>
            <person name="Grigoriev I.V."/>
        </authorList>
    </citation>
    <scope>NUCLEOTIDE SEQUENCE</scope>
    <source>
        <strain evidence="3 5">CBS 781.70</strain>
    </source>
</reference>
<reference evidence="5" key="3">
    <citation type="submission" date="2025-04" db="UniProtKB">
        <authorList>
            <consortium name="RefSeq"/>
        </authorList>
    </citation>
    <scope>IDENTIFICATION</scope>
    <source>
        <strain evidence="5">CBS 781.70</strain>
    </source>
</reference>
<feature type="compositionally biased region" description="Basic and acidic residues" evidence="1">
    <location>
        <begin position="382"/>
        <end position="411"/>
    </location>
</feature>
<gene>
    <name evidence="3 5" type="ORF">P152DRAFT_469505</name>
</gene>
<dbReference type="EMBL" id="ML975149">
    <property type="protein sequence ID" value="KAF1817008.1"/>
    <property type="molecule type" value="Genomic_DNA"/>
</dbReference>
<feature type="compositionally biased region" description="Polar residues" evidence="1">
    <location>
        <begin position="174"/>
        <end position="187"/>
    </location>
</feature>
<sequence length="527" mass="57189">MSDGQRSSGSRSIGVHSMLNPSSEDQTGQHGRRRSAAQMEASSTETTPYLLPRPLSRMPSEESAMSDISPVKFESRANGDGRKILTPRSPTVRRGPLGQPTGSIDAHQTPFITAGSGRSFPEPVPSQPLLASISGYRQSHFPLPKAPTPPLAHSRRPSLGIIPSSAAASPGASTNYSSYSQGQTSPATPYGAHSNNPTPPGSFQLGPTPAGPLSAIPHQGLDQSSSAHPSRSYPGTPTYRHNSIPVAAASQSIQVFTISTAKGPVQVPVDVQAASRVADEKRRRNAGASARFRARRKEKEREASTTISRLEQRLRDALEDAEFYRSERDFLVEAVCRVPGGAREFFPRPESPCRNRREVSATPTGEDRTDDGSTSPPPYEVSARERERERRRDADAARKGEERNTRRRTEGYDAPQGTIEIYPSDDKQPLYSASHPLQHPSPHSHPVSHEPSQHPSFAPQLPAYQDRYPNHLSQSVPRYGAPPPAFARHAQAHDTSASQPRQPNPNSGGRTDRSADGGYPSYGKEAR</sequence>
<dbReference type="Proteomes" id="UP000504638">
    <property type="component" value="Unplaced"/>
</dbReference>
<dbReference type="InterPro" id="IPR004827">
    <property type="entry name" value="bZIP"/>
</dbReference>
<feature type="compositionally biased region" description="Basic and acidic residues" evidence="1">
    <location>
        <begin position="73"/>
        <end position="83"/>
    </location>
</feature>
<dbReference type="RefSeq" id="XP_033538639.1">
    <property type="nucleotide sequence ID" value="XM_033680904.1"/>
</dbReference>
<dbReference type="CDD" id="cd14705">
    <property type="entry name" value="bZIP_Zip1"/>
    <property type="match status" value="1"/>
</dbReference>
<dbReference type="GO" id="GO:0003700">
    <property type="term" value="F:DNA-binding transcription factor activity"/>
    <property type="evidence" value="ECO:0007669"/>
    <property type="project" value="InterPro"/>
</dbReference>
<feature type="region of interest" description="Disordered" evidence="1">
    <location>
        <begin position="342"/>
        <end position="527"/>
    </location>
</feature>
<feature type="region of interest" description="Disordered" evidence="1">
    <location>
        <begin position="275"/>
        <end position="307"/>
    </location>
</feature>
<evidence type="ECO:0000259" key="2">
    <source>
        <dbReference type="PROSITE" id="PS00036"/>
    </source>
</evidence>
<name>A0A6G1GG09_9PEZI</name>
<dbReference type="PROSITE" id="PS00036">
    <property type="entry name" value="BZIP_BASIC"/>
    <property type="match status" value="1"/>
</dbReference>
<feature type="compositionally biased region" description="Polar residues" evidence="1">
    <location>
        <begin position="1"/>
        <end position="11"/>
    </location>
</feature>
<keyword evidence="4" id="KW-1185">Reference proteome</keyword>
<proteinExistence type="predicted"/>
<evidence type="ECO:0000313" key="3">
    <source>
        <dbReference type="EMBL" id="KAF1817008.1"/>
    </source>
</evidence>
<protein>
    <recommendedName>
        <fullName evidence="2">BZIP domain-containing protein</fullName>
    </recommendedName>
</protein>
<feature type="compositionally biased region" description="Polar residues" evidence="1">
    <location>
        <begin position="221"/>
        <end position="241"/>
    </location>
</feature>
<feature type="compositionally biased region" description="Low complexity" evidence="1">
    <location>
        <begin position="160"/>
        <end position="173"/>
    </location>
</feature>
<dbReference type="OrthoDB" id="2247093at2759"/>
<feature type="compositionally biased region" description="Polar residues" evidence="1">
    <location>
        <begin position="493"/>
        <end position="509"/>
    </location>
</feature>
<dbReference type="AlphaFoldDB" id="A0A6G1GG09"/>
<feature type="domain" description="BZIP" evidence="2">
    <location>
        <begin position="281"/>
        <end position="295"/>
    </location>
</feature>
<feature type="compositionally biased region" description="Low complexity" evidence="1">
    <location>
        <begin position="434"/>
        <end position="446"/>
    </location>
</feature>
<organism evidence="3">
    <name type="scientific">Eremomyces bilateralis CBS 781.70</name>
    <dbReference type="NCBI Taxonomy" id="1392243"/>
    <lineage>
        <taxon>Eukaryota</taxon>
        <taxon>Fungi</taxon>
        <taxon>Dikarya</taxon>
        <taxon>Ascomycota</taxon>
        <taxon>Pezizomycotina</taxon>
        <taxon>Dothideomycetes</taxon>
        <taxon>Dothideomycetes incertae sedis</taxon>
        <taxon>Eremomycetales</taxon>
        <taxon>Eremomycetaceae</taxon>
        <taxon>Eremomyces</taxon>
    </lineage>
</organism>
<feature type="compositionally biased region" description="Basic and acidic residues" evidence="1">
    <location>
        <begin position="345"/>
        <end position="371"/>
    </location>
</feature>
<evidence type="ECO:0000313" key="5">
    <source>
        <dbReference type="RefSeq" id="XP_033538639.1"/>
    </source>
</evidence>